<sequence>MSQIPPGFHVSENGGISDPFRLILLCSIILGVLVALFFQGISLPEFEERPQEESIQFFYTEELSFEEEPEKDAAEEIVDISEEPPTEDVSPYDAVEEVSEVSQKTEVQITEELDEPSEDVEEESSRRVFGVEQVYSEGLGSGGDTEDAVVGRRGNILNKTYDTIQAEDSDLRGPLVSAALVSRAPSFRRRVPPVATDEMRKEGVEGVISVRVLVDADGSVRQAVPQNDLGYGSREAALEAVLQMEFEPAQR</sequence>
<reference evidence="2 3" key="1">
    <citation type="journal article" date="2013" name="Environ. Microbiol.">
        <title>Genome analysis of Chitinivibrio alkaliphilus gen. nov., sp. nov., a novel extremely haloalkaliphilic anaerobic chitinolytic bacterium from the candidate phylum Termite Group 3.</title>
        <authorList>
            <person name="Sorokin D.Y."/>
            <person name="Gumerov V.M."/>
            <person name="Rakitin A.L."/>
            <person name="Beletsky A.V."/>
            <person name="Damste J.S."/>
            <person name="Muyzer G."/>
            <person name="Mardanov A.V."/>
            <person name="Ravin N.V."/>
        </authorList>
    </citation>
    <scope>NUCLEOTIDE SEQUENCE [LARGE SCALE GENOMIC DNA]</scope>
    <source>
        <strain evidence="2 3">ACht1</strain>
    </source>
</reference>
<keyword evidence="1" id="KW-0472">Membrane</keyword>
<dbReference type="Gene3D" id="3.30.1150.10">
    <property type="match status" value="1"/>
</dbReference>
<accession>U7D5S9</accession>
<evidence type="ECO:0000256" key="1">
    <source>
        <dbReference type="SAM" id="Phobius"/>
    </source>
</evidence>
<dbReference type="EMBL" id="ASJR01000009">
    <property type="protein sequence ID" value="ERP31849.1"/>
    <property type="molecule type" value="Genomic_DNA"/>
</dbReference>
<dbReference type="SUPFAM" id="SSF74653">
    <property type="entry name" value="TolA/TonB C-terminal domain"/>
    <property type="match status" value="1"/>
</dbReference>
<keyword evidence="1" id="KW-0812">Transmembrane</keyword>
<dbReference type="OrthoDB" id="649093at2"/>
<feature type="transmembrane region" description="Helical" evidence="1">
    <location>
        <begin position="20"/>
        <end position="41"/>
    </location>
</feature>
<dbReference type="RefSeq" id="WP_022636768.1">
    <property type="nucleotide sequence ID" value="NZ_ASJR01000009.1"/>
</dbReference>
<evidence type="ECO:0000313" key="3">
    <source>
        <dbReference type="Proteomes" id="UP000017148"/>
    </source>
</evidence>
<gene>
    <name evidence="2" type="ORF">CALK_1298</name>
</gene>
<comment type="caution">
    <text evidence="2">The sequence shown here is derived from an EMBL/GenBank/DDBJ whole genome shotgun (WGS) entry which is preliminary data.</text>
</comment>
<dbReference type="Proteomes" id="UP000017148">
    <property type="component" value="Unassembled WGS sequence"/>
</dbReference>
<keyword evidence="3" id="KW-1185">Reference proteome</keyword>
<protein>
    <submittedName>
        <fullName evidence="2">TonB protein</fullName>
    </submittedName>
</protein>
<proteinExistence type="predicted"/>
<dbReference type="STRING" id="1313304.CALK_1298"/>
<dbReference type="AlphaFoldDB" id="U7D5S9"/>
<keyword evidence="1" id="KW-1133">Transmembrane helix</keyword>
<name>U7D5S9_9BACT</name>
<evidence type="ECO:0000313" key="2">
    <source>
        <dbReference type="EMBL" id="ERP31849.1"/>
    </source>
</evidence>
<organism evidence="2 3">
    <name type="scientific">Chitinivibrio alkaliphilus ACht1</name>
    <dbReference type="NCBI Taxonomy" id="1313304"/>
    <lineage>
        <taxon>Bacteria</taxon>
        <taxon>Pseudomonadati</taxon>
        <taxon>Fibrobacterota</taxon>
        <taxon>Chitinivibrionia</taxon>
        <taxon>Chitinivibrionales</taxon>
        <taxon>Chitinivibrionaceae</taxon>
        <taxon>Chitinivibrio</taxon>
    </lineage>
</organism>